<organism evidence="2 3">
    <name type="scientific">Novosphingobium mathurense</name>
    <dbReference type="NCBI Taxonomy" id="428990"/>
    <lineage>
        <taxon>Bacteria</taxon>
        <taxon>Pseudomonadati</taxon>
        <taxon>Pseudomonadota</taxon>
        <taxon>Alphaproteobacteria</taxon>
        <taxon>Sphingomonadales</taxon>
        <taxon>Sphingomonadaceae</taxon>
        <taxon>Novosphingobium</taxon>
    </lineage>
</organism>
<dbReference type="Pfam" id="PF02738">
    <property type="entry name" value="MoCoBD_1"/>
    <property type="match status" value="1"/>
</dbReference>
<evidence type="ECO:0000313" key="2">
    <source>
        <dbReference type="EMBL" id="SLK03316.1"/>
    </source>
</evidence>
<dbReference type="STRING" id="428990.SAMN06295987_104220"/>
<dbReference type="PANTHER" id="PTHR47495">
    <property type="entry name" value="ALDEHYDE DEHYDROGENASE"/>
    <property type="match status" value="1"/>
</dbReference>
<proteinExistence type="predicted"/>
<dbReference type="EMBL" id="FVZE01000004">
    <property type="protein sequence ID" value="SLK03316.1"/>
    <property type="molecule type" value="Genomic_DNA"/>
</dbReference>
<keyword evidence="3" id="KW-1185">Reference proteome</keyword>
<dbReference type="Pfam" id="PF20256">
    <property type="entry name" value="MoCoBD_2"/>
    <property type="match status" value="2"/>
</dbReference>
<dbReference type="Proteomes" id="UP000190989">
    <property type="component" value="Unassembled WGS sequence"/>
</dbReference>
<dbReference type="InterPro" id="IPR046867">
    <property type="entry name" value="AldOxase/xan_DH_MoCoBD2"/>
</dbReference>
<dbReference type="Gene3D" id="3.30.365.10">
    <property type="entry name" value="Aldehyde oxidase/xanthine dehydrogenase, molybdopterin binding domain"/>
    <property type="match status" value="4"/>
</dbReference>
<evidence type="ECO:0000259" key="1">
    <source>
        <dbReference type="SMART" id="SM01008"/>
    </source>
</evidence>
<dbReference type="PIRSF" id="PIRSF036389">
    <property type="entry name" value="IOR_B"/>
    <property type="match status" value="1"/>
</dbReference>
<dbReference type="InterPro" id="IPR052516">
    <property type="entry name" value="N-heterocyclic_Hydroxylase"/>
</dbReference>
<gene>
    <name evidence="2" type="ORF">SAMN06295987_104220</name>
</gene>
<dbReference type="RefSeq" id="WP_079730879.1">
    <property type="nucleotide sequence ID" value="NZ_FVZE01000004.1"/>
</dbReference>
<dbReference type="SUPFAM" id="SSF56003">
    <property type="entry name" value="Molybdenum cofactor-binding domain"/>
    <property type="match status" value="2"/>
</dbReference>
<dbReference type="InterPro" id="IPR008274">
    <property type="entry name" value="AldOxase/xan_DH_MoCoBD1"/>
</dbReference>
<evidence type="ECO:0000313" key="3">
    <source>
        <dbReference type="Proteomes" id="UP000190989"/>
    </source>
</evidence>
<dbReference type="AlphaFoldDB" id="A0A1U6I5M5"/>
<feature type="domain" description="Aldehyde oxidase/xanthine dehydrogenase a/b hammerhead" evidence="1">
    <location>
        <begin position="237"/>
        <end position="316"/>
    </location>
</feature>
<dbReference type="GO" id="GO:0016491">
    <property type="term" value="F:oxidoreductase activity"/>
    <property type="evidence" value="ECO:0007669"/>
    <property type="project" value="InterPro"/>
</dbReference>
<accession>A0A1U6I5M5</accession>
<dbReference type="InterPro" id="IPR012368">
    <property type="entry name" value="OxRdtase_Mopterin-bd_su_IorB"/>
</dbReference>
<dbReference type="Gene3D" id="3.90.1170.50">
    <property type="entry name" value="Aldehyde oxidase/xanthine dehydrogenase, a/b hammerhead"/>
    <property type="match status" value="1"/>
</dbReference>
<protein>
    <submittedName>
        <fullName evidence="2">Isoquinoline 1-oxidoreductase, beta subunit</fullName>
    </submittedName>
</protein>
<dbReference type="SMART" id="SM01008">
    <property type="entry name" value="Ald_Xan_dh_C"/>
    <property type="match status" value="1"/>
</dbReference>
<sequence length="759" mass="81363">MDMIVDAPRGGNDGLQQFFVGEPSNISRRRFLLTSAGVSAGALVLGFGIPMGKARAQEGKSGIPDAAAHPKVPAFLEIRPDNTVRLQSPFIEGGQGVFTAMAQIVAEELDMDPSAFTVESAPAGSEYLIVPGAGRLTGGSMSVRTSYMTMRKIGASARLMLMQAASGKLGVPFSSLTTQPGRVLHEASGRSLTYGEVASGALDMPVPPQDGLKLRDPKTFRWIGKPVARIDMHEKATGKAQFTIDVVVEDMVHAAIQHAPRLGLEVGSIRNEDQVKAMRGVESIHRLDGAVAVVAKRWWHARQAVEALQVDWAEPGDKSGIRYMPGDFDSEAFSQQLGANADAGNEAESRGDFAKGYSDAATKVEATYYSQYLHHAQLEPPSSLARFNADGTLDLWVPNQAPEMFQADAAKIAGMAPAKVKIHSQMLGGFFGRHFLYGPGCCYPQAIKLAKAVGKPVKVIWSREEEFLRDPLRPMAAVRFRGGLDSNGMPIAIEAISACEGPGEGIANKRAEGVDGMAVEGLTGKSYAIPNSRIAQAYVKNPVTLAYWRSVGNSMNDFFYETFLDELADKGGIDPFEMRLRLLRDNKRLTTLLKAVGDLAGGWKRGPFSAADGTRRARGVAMASPFGSHTAAIAEVSIKDGQVVVHELWEAIDPGSIVNPAIVEAQVNSAIALGLSQVLLEEAVYKDGQPVARNYDLYPILPPDRMPRVHVKIVESGAEMGGIGEPPLPAVPPAVANAVSALTGKRVRSMPLSRIKFDT</sequence>
<name>A0A1U6I5M5_9SPHN</name>
<dbReference type="InterPro" id="IPR006311">
    <property type="entry name" value="TAT_signal"/>
</dbReference>
<dbReference type="PANTHER" id="PTHR47495:SF2">
    <property type="entry name" value="ALDEHYDE DEHYDROGENASE"/>
    <property type="match status" value="1"/>
</dbReference>
<reference evidence="3" key="1">
    <citation type="submission" date="2017-02" db="EMBL/GenBank/DDBJ databases">
        <authorList>
            <person name="Varghese N."/>
            <person name="Submissions S."/>
        </authorList>
    </citation>
    <scope>NUCLEOTIDE SEQUENCE [LARGE SCALE GENOMIC DNA]</scope>
    <source>
        <strain evidence="3">SM117</strain>
    </source>
</reference>
<dbReference type="PROSITE" id="PS51318">
    <property type="entry name" value="TAT"/>
    <property type="match status" value="1"/>
</dbReference>
<dbReference type="InterPro" id="IPR037165">
    <property type="entry name" value="AldOxase/xan_DH_Mopterin-bd_sf"/>
</dbReference>
<dbReference type="InterPro" id="IPR000674">
    <property type="entry name" value="Ald_Oxase/Xan_DH_a/b"/>
</dbReference>